<reference evidence="2 3" key="1">
    <citation type="journal article" date="2011" name="Int. J. Syst. Evol. Microbiol.">
        <title>Zhongshania antarctica gen. nov., sp. nov. and Zhongshania guokunii sp. nov., gammaproteobacteria respectively isolated from coastal attached (fast) ice and surface seawater of the Antarctic.</title>
        <authorList>
            <person name="Li H.J."/>
            <person name="Zhang X.Y."/>
            <person name="Chen C.X."/>
            <person name="Zhang Y.J."/>
            <person name="Gao Z.M."/>
            <person name="Yu Y."/>
            <person name="Chen X.L."/>
            <person name="Chen B."/>
            <person name="Zhang Y.Z."/>
        </authorList>
    </citation>
    <scope>NUCLEOTIDE SEQUENCE [LARGE SCALE GENOMIC DNA]</scope>
    <source>
        <strain evidence="2 3">15-R06ZXC-3</strain>
    </source>
</reference>
<gene>
    <name evidence="2" type="ORF">AB4874_06420</name>
</gene>
<proteinExistence type="predicted"/>
<evidence type="ECO:0000259" key="1">
    <source>
        <dbReference type="Pfam" id="PF09836"/>
    </source>
</evidence>
<dbReference type="Pfam" id="PF09836">
    <property type="entry name" value="DUF2063"/>
    <property type="match status" value="1"/>
</dbReference>
<dbReference type="EMBL" id="JBFRYC010000003">
    <property type="protein sequence ID" value="MEX1661285.1"/>
    <property type="molecule type" value="Genomic_DNA"/>
</dbReference>
<sequence>MPSHLEFARSFQTALGSDHLPLGAQAGDPAEIAQRFNVYRNNVAYGLSRALARQFPAVERLVGTDCFAGVAQIFIEHHPPRSPNLTDWGVEFPEFLASLETLSTLPYLRDVARIEWARSRAYHACDAKPASSERLKSLAQHHSICLHASVQVLNLATPAGSIWASQQPGGPAPPAPENWLPETVLIARRGVASMITEQIPPEIGCFLQQILARQTLATACTTAGPDFDLTEALVLLIRNDLITDINDGRMK</sequence>
<keyword evidence="2" id="KW-0238">DNA-binding</keyword>
<dbReference type="InterPro" id="IPR018640">
    <property type="entry name" value="DUF2063"/>
</dbReference>
<dbReference type="Gene3D" id="1.10.150.690">
    <property type="entry name" value="DUF2063"/>
    <property type="match status" value="1"/>
</dbReference>
<evidence type="ECO:0000313" key="2">
    <source>
        <dbReference type="EMBL" id="MEX1661285.1"/>
    </source>
</evidence>
<protein>
    <submittedName>
        <fullName evidence="2">DNA-binding domain-containing protein</fullName>
    </submittedName>
</protein>
<name>A0ABV3TJ24_9RHOB</name>
<organism evidence="2 3">
    <name type="scientific">Thioclava arctica</name>
    <dbReference type="NCBI Taxonomy" id="3238301"/>
    <lineage>
        <taxon>Bacteria</taxon>
        <taxon>Pseudomonadati</taxon>
        <taxon>Pseudomonadota</taxon>
        <taxon>Alphaproteobacteria</taxon>
        <taxon>Rhodobacterales</taxon>
        <taxon>Paracoccaceae</taxon>
        <taxon>Thioclava</taxon>
    </lineage>
</organism>
<evidence type="ECO:0000313" key="3">
    <source>
        <dbReference type="Proteomes" id="UP001557465"/>
    </source>
</evidence>
<dbReference type="InterPro" id="IPR044922">
    <property type="entry name" value="DUF2063_N_sf"/>
</dbReference>
<dbReference type="RefSeq" id="WP_368391359.1">
    <property type="nucleotide sequence ID" value="NZ_JBFRYC010000003.1"/>
</dbReference>
<keyword evidence="3" id="KW-1185">Reference proteome</keyword>
<dbReference type="Proteomes" id="UP001557465">
    <property type="component" value="Unassembled WGS sequence"/>
</dbReference>
<comment type="caution">
    <text evidence="2">The sequence shown here is derived from an EMBL/GenBank/DDBJ whole genome shotgun (WGS) entry which is preliminary data.</text>
</comment>
<dbReference type="GO" id="GO:0003677">
    <property type="term" value="F:DNA binding"/>
    <property type="evidence" value="ECO:0007669"/>
    <property type="project" value="UniProtKB-KW"/>
</dbReference>
<accession>A0ABV3TJ24</accession>
<feature type="domain" description="Putative DNA-binding" evidence="1">
    <location>
        <begin position="7"/>
        <end position="96"/>
    </location>
</feature>